<evidence type="ECO:0000313" key="4">
    <source>
        <dbReference type="EMBL" id="NOJ78726.1"/>
    </source>
</evidence>
<dbReference type="SUPFAM" id="SSF51621">
    <property type="entry name" value="Phosphoenolpyruvate/pyruvate domain"/>
    <property type="match status" value="1"/>
</dbReference>
<name>A0A7Y4IGN8_MYXXA</name>
<dbReference type="InterPro" id="IPR015813">
    <property type="entry name" value="Pyrv/PenolPyrv_kinase-like_dom"/>
</dbReference>
<comment type="caution">
    <text evidence="4">The sequence shown here is derived from an EMBL/GenBank/DDBJ whole genome shotgun (WGS) entry which is preliminary data.</text>
</comment>
<keyword evidence="3" id="KW-0460">Magnesium</keyword>
<dbReference type="PANTHER" id="PTHR32308:SF10">
    <property type="entry name" value="CITRATE LYASE SUBUNIT BETA"/>
    <property type="match status" value="1"/>
</dbReference>
<dbReference type="Gene3D" id="3.20.20.60">
    <property type="entry name" value="Phosphoenolpyruvate-binding domains"/>
    <property type="match status" value="1"/>
</dbReference>
<protein>
    <submittedName>
        <fullName evidence="4">Phosphoenolpyruvate kinase</fullName>
    </submittedName>
</protein>
<keyword evidence="2" id="KW-0479">Metal-binding</keyword>
<accession>A0A7Y4IGN8</accession>
<dbReference type="GO" id="GO:0000287">
    <property type="term" value="F:magnesium ion binding"/>
    <property type="evidence" value="ECO:0007669"/>
    <property type="project" value="TreeGrafter"/>
</dbReference>
<sequence length="460" mass="50372">MVEAPAVKTTLTEASLSGVREALRQANAGFERAYPGDSTQRQPVHVVYGGAHLFRAETARKLGGIALNTLKSYAPDAPVLAHGLGLPQRGRFAQRVYARVVAKLEHEPVEDLRIDFEDGYGHRSDAEEDGHAVSAAEEMARGLALELLPPFIGIRVKSFTEELFDRATRTLDLFLTTLLERSGGKLPRGFVVTLPKVSLPEQVAALARVLEVLETRHGLPVGTVGIELMVETPQALFDPQGRLHLPTLVAASADRCTSVHLGVYDYTAALGVSAHAQTMRHPACDFLRDLVQVSLAGTGIRLADGATNVMPVPPHRVKQDEPLLPTERRENMEAVHRVWQLSYRHIRHSLERGWYQGWDLHPGQLPVRYAAVYAFFLEGLDAASRRLNAFMEKAAQATLVGDVFDDAATGQGLLNFFLRGLSCGALTQDEVLAAGLTMEELRSRSFRDIVASRRARATSG</sequence>
<keyword evidence="4" id="KW-0670">Pyruvate</keyword>
<proteinExistence type="predicted"/>
<evidence type="ECO:0000313" key="5">
    <source>
        <dbReference type="Proteomes" id="UP000533080"/>
    </source>
</evidence>
<evidence type="ECO:0000256" key="1">
    <source>
        <dbReference type="ARBA" id="ARBA00001946"/>
    </source>
</evidence>
<keyword evidence="4" id="KW-0808">Transferase</keyword>
<reference evidence="4 5" key="1">
    <citation type="submission" date="2020-05" db="EMBL/GenBank/DDBJ databases">
        <authorList>
            <person name="Whitworth D."/>
        </authorList>
    </citation>
    <scope>NUCLEOTIDE SEQUENCE [LARGE SCALE GENOMIC DNA]</scope>
    <source>
        <strain evidence="4 5">AM005</strain>
    </source>
</reference>
<dbReference type="GO" id="GO:0006107">
    <property type="term" value="P:oxaloacetate metabolic process"/>
    <property type="evidence" value="ECO:0007669"/>
    <property type="project" value="TreeGrafter"/>
</dbReference>
<comment type="cofactor">
    <cofactor evidence="1">
        <name>Mg(2+)</name>
        <dbReference type="ChEBI" id="CHEBI:18420"/>
    </cofactor>
</comment>
<gene>
    <name evidence="4" type="ORF">HNV28_10275</name>
</gene>
<evidence type="ECO:0000256" key="3">
    <source>
        <dbReference type="ARBA" id="ARBA00022842"/>
    </source>
</evidence>
<dbReference type="Proteomes" id="UP000533080">
    <property type="component" value="Unassembled WGS sequence"/>
</dbReference>
<dbReference type="EMBL" id="JABFNT010000026">
    <property type="protein sequence ID" value="NOJ78726.1"/>
    <property type="molecule type" value="Genomic_DNA"/>
</dbReference>
<dbReference type="Pfam" id="PF22484">
    <property type="entry name" value="DUF6986"/>
    <property type="match status" value="1"/>
</dbReference>
<evidence type="ECO:0000256" key="2">
    <source>
        <dbReference type="ARBA" id="ARBA00022723"/>
    </source>
</evidence>
<dbReference type="AlphaFoldDB" id="A0A7Y4IGN8"/>
<keyword evidence="4" id="KW-0418">Kinase</keyword>
<dbReference type="GO" id="GO:0016301">
    <property type="term" value="F:kinase activity"/>
    <property type="evidence" value="ECO:0007669"/>
    <property type="project" value="UniProtKB-KW"/>
</dbReference>
<dbReference type="PANTHER" id="PTHR32308">
    <property type="entry name" value="LYASE BETA SUBUNIT, PUTATIVE (AFU_ORTHOLOGUE AFUA_4G13030)-RELATED"/>
    <property type="match status" value="1"/>
</dbReference>
<dbReference type="InterPro" id="IPR054255">
    <property type="entry name" value="DUF6986"/>
</dbReference>
<organism evidence="4 5">
    <name type="scientific">Myxococcus xanthus</name>
    <dbReference type="NCBI Taxonomy" id="34"/>
    <lineage>
        <taxon>Bacteria</taxon>
        <taxon>Pseudomonadati</taxon>
        <taxon>Myxococcota</taxon>
        <taxon>Myxococcia</taxon>
        <taxon>Myxococcales</taxon>
        <taxon>Cystobacterineae</taxon>
        <taxon>Myxococcaceae</taxon>
        <taxon>Myxococcus</taxon>
    </lineage>
</organism>
<dbReference type="InterPro" id="IPR040442">
    <property type="entry name" value="Pyrv_kinase-like_dom_sf"/>
</dbReference>